<evidence type="ECO:0000256" key="2">
    <source>
        <dbReference type="ARBA" id="ARBA00023163"/>
    </source>
</evidence>
<proteinExistence type="predicted"/>
<evidence type="ECO:0000259" key="3">
    <source>
        <dbReference type="Pfam" id="PF05043"/>
    </source>
</evidence>
<keyword evidence="2" id="KW-0804">Transcription</keyword>
<evidence type="ECO:0000313" key="5">
    <source>
        <dbReference type="Proteomes" id="UP000234239"/>
    </source>
</evidence>
<dbReference type="EMBL" id="PKGY01000003">
    <property type="protein sequence ID" value="PKZ21716.1"/>
    <property type="molecule type" value="Genomic_DNA"/>
</dbReference>
<dbReference type="Pfam" id="PF05043">
    <property type="entry name" value="Mga"/>
    <property type="match status" value="1"/>
</dbReference>
<evidence type="ECO:0000256" key="1">
    <source>
        <dbReference type="ARBA" id="ARBA00023015"/>
    </source>
</evidence>
<accession>A0A2I1MNL0</accession>
<dbReference type="InterPro" id="IPR050661">
    <property type="entry name" value="BglG_antiterminators"/>
</dbReference>
<dbReference type="Gene3D" id="1.10.10.10">
    <property type="entry name" value="Winged helix-like DNA-binding domain superfamily/Winged helix DNA-binding domain"/>
    <property type="match status" value="1"/>
</dbReference>
<feature type="domain" description="Mga helix-turn-helix" evidence="3">
    <location>
        <begin position="85"/>
        <end position="167"/>
    </location>
</feature>
<dbReference type="InterPro" id="IPR007737">
    <property type="entry name" value="Mga_HTH"/>
</dbReference>
<sequence>MEGRATMQISQLMERSQAATYQVVHQLIHQAGPLATKTLKDQVDLSQATLDKYLRAIQEAGQVGDIAWRLDWQGDQVNLWLDHQLSLEDILAYFLQDSIKYQILDYLFDKGEFAINQLADHLLVSEATLNRHLAQLNQDLQEFDLQIRNGRLKGPHQQILYFYYQLYAISLPPATKEALIKHYDLKAYLPYFEKINKGPFTPRGEDRLALWLYVTQRLARLKERDYESLYRISADLQDRPFYQRARQHLLRYQARLARDFQEGDLVSQVLFLTSHYLLSPSVNEQFLGYGGPIMAATSQTVRLLNQHQSLDKREKARIVYEAGQSYSALSYFQGFLLQAPLPSSATSYDQAARELLAQVVPKTLPISLTDRGDLLTWVQWKWGQTLETLDLREEAVYQVAVRLDPLTNLDQKTMLELRQHLEIHRRLSLDSYQEGMPYDFLISDYRQADDNPQSSYYLDQPLTPYDLKSLKQLLQQKVTP</sequence>
<gene>
    <name evidence="4" type="ORF">CYJ28_07380</name>
</gene>
<dbReference type="SUPFAM" id="SSF46785">
    <property type="entry name" value="Winged helix' DNA-binding domain"/>
    <property type="match status" value="1"/>
</dbReference>
<organism evidence="4 5">
    <name type="scientific">Aerococcus sanguinicola</name>
    <dbReference type="NCBI Taxonomy" id="119206"/>
    <lineage>
        <taxon>Bacteria</taxon>
        <taxon>Bacillati</taxon>
        <taxon>Bacillota</taxon>
        <taxon>Bacilli</taxon>
        <taxon>Lactobacillales</taxon>
        <taxon>Aerococcaceae</taxon>
        <taxon>Aerococcus</taxon>
    </lineage>
</organism>
<dbReference type="InterPro" id="IPR036390">
    <property type="entry name" value="WH_DNA-bd_sf"/>
</dbReference>
<dbReference type="AlphaFoldDB" id="A0A2I1MNL0"/>
<dbReference type="PANTHER" id="PTHR30185">
    <property type="entry name" value="CRYPTIC BETA-GLUCOSIDE BGL OPERON ANTITERMINATOR"/>
    <property type="match status" value="1"/>
</dbReference>
<dbReference type="InterPro" id="IPR036388">
    <property type="entry name" value="WH-like_DNA-bd_sf"/>
</dbReference>
<keyword evidence="1" id="KW-0805">Transcription regulation</keyword>
<dbReference type="Proteomes" id="UP000234239">
    <property type="component" value="Unassembled WGS sequence"/>
</dbReference>
<comment type="caution">
    <text evidence="4">The sequence shown here is derived from an EMBL/GenBank/DDBJ whole genome shotgun (WGS) entry which is preliminary data.</text>
</comment>
<evidence type="ECO:0000313" key="4">
    <source>
        <dbReference type="EMBL" id="PKZ21716.1"/>
    </source>
</evidence>
<protein>
    <recommendedName>
        <fullName evidence="3">Mga helix-turn-helix domain-containing protein</fullName>
    </recommendedName>
</protein>
<dbReference type="PANTHER" id="PTHR30185:SF18">
    <property type="entry name" value="TRANSCRIPTIONAL REGULATOR MTLR"/>
    <property type="match status" value="1"/>
</dbReference>
<name>A0A2I1MNL0_9LACT</name>
<reference evidence="4 5" key="1">
    <citation type="submission" date="2017-12" db="EMBL/GenBank/DDBJ databases">
        <title>Phylogenetic diversity of female urinary microbiome.</title>
        <authorList>
            <person name="Thomas-White K."/>
            <person name="Wolfe A.J."/>
        </authorList>
    </citation>
    <scope>NUCLEOTIDE SEQUENCE [LARGE SCALE GENOMIC DNA]</scope>
    <source>
        <strain evidence="4 5">UMB0139</strain>
    </source>
</reference>